<dbReference type="EC" id="3.5.1.-" evidence="6"/>
<keyword evidence="2 5" id="KW-0732">Signal</keyword>
<dbReference type="EMBL" id="JBIGHZ010000006">
    <property type="protein sequence ID" value="MFG6449800.1"/>
    <property type="molecule type" value="Genomic_DNA"/>
</dbReference>
<gene>
    <name evidence="6" type="ORF">ACG0Z6_16360</name>
</gene>
<evidence type="ECO:0000313" key="7">
    <source>
        <dbReference type="Proteomes" id="UP001606099"/>
    </source>
</evidence>
<dbReference type="InterPro" id="IPR043147">
    <property type="entry name" value="Penicillin_amidase_A-knob"/>
</dbReference>
<sequence>MHRRDFGRARGALAIAAAAACLGGTQAQANADERGHGVEVRRTTDGLPHIKAQDWRGLGIGVGYAQAEDALCTLAEAFVTFEGRRSRYFGADERASRASTFGLQKNIDLDVFFRVTADQDAVEKYRAQQPADFKALIDGFAAGYNRYLGAARRASSAQRPACVNEPWVREIEPTDLYRRMIAAGLAGGYMNFIPELVNARPPGTGGAQPRAAASTQSGRDAMRSLFAHRVGDQAGVGSNMLAFGKQATGGESSVLLGNPHWYWGGPDRFYQMHLTIPGKLNVAGAAFLGIPVVMMGFNEQVAWSHTVSEARRFGLFDLSLVAGEPTSYRVGDKIERMQPVPVSIDVVGTDGKLTQQSRTVYRTRFGYVADFGAKDPAFGWGETNAIAVRDVNAENARVFRNYFFWNQAKSLDDFIAIQRREVAVPWVYTAAIGRDDGRVWYADIGTVPNVPDALRARCTTPLTEGFAQIDSITPFLDGSRAECDWQHDPAAVQAGTIPADGLPSLLREDYVANMNDSYWLTNPAKPLEGFPMVLGGEREHQSVRSRLGHRLALQLATLDDPSSQQVGRRLMRESLHPRVHSAELYKVELLAPVCDAARKADVIAACRILRRWANSGDAQDRGALLWEAFWAKVQAIPAPELYKEPFSSQAPLDTPARPKGADPRVAQALLDTIATFRKDKRALDAPLGSRRFVRVGSDRLPLYGGCHDAGYFTVICNDDGSDEMGPNSVANSYLQVVRFTRAGVEAHTMLAHGQRETALESGQGSGPVRRYARKEWLRFPFSEEEIARDPATRLTELRP</sequence>
<keyword evidence="3 6" id="KW-0378">Hydrolase</keyword>
<evidence type="ECO:0000256" key="5">
    <source>
        <dbReference type="SAM" id="SignalP"/>
    </source>
</evidence>
<dbReference type="PANTHER" id="PTHR34218:SF3">
    <property type="entry name" value="ACYL-HOMOSERINE LACTONE ACYLASE PVDQ"/>
    <property type="match status" value="1"/>
</dbReference>
<keyword evidence="7" id="KW-1185">Reference proteome</keyword>
<keyword evidence="4" id="KW-0865">Zymogen</keyword>
<evidence type="ECO:0000256" key="1">
    <source>
        <dbReference type="ARBA" id="ARBA00006586"/>
    </source>
</evidence>
<organism evidence="6 7">
    <name type="scientific">Roseateles rivi</name>
    <dbReference type="NCBI Taxonomy" id="3299028"/>
    <lineage>
        <taxon>Bacteria</taxon>
        <taxon>Pseudomonadati</taxon>
        <taxon>Pseudomonadota</taxon>
        <taxon>Betaproteobacteria</taxon>
        <taxon>Burkholderiales</taxon>
        <taxon>Sphaerotilaceae</taxon>
        <taxon>Roseateles</taxon>
    </lineage>
</organism>
<comment type="caution">
    <text evidence="6">The sequence shown here is derived from an EMBL/GenBank/DDBJ whole genome shotgun (WGS) entry which is preliminary data.</text>
</comment>
<evidence type="ECO:0000256" key="2">
    <source>
        <dbReference type="ARBA" id="ARBA00022729"/>
    </source>
</evidence>
<feature type="chain" id="PRO_5045773638" evidence="5">
    <location>
        <begin position="32"/>
        <end position="799"/>
    </location>
</feature>
<dbReference type="Gene3D" id="1.10.1400.10">
    <property type="match status" value="1"/>
</dbReference>
<dbReference type="Proteomes" id="UP001606099">
    <property type="component" value="Unassembled WGS sequence"/>
</dbReference>
<dbReference type="InterPro" id="IPR029055">
    <property type="entry name" value="Ntn_hydrolases_N"/>
</dbReference>
<dbReference type="Gene3D" id="1.10.439.10">
    <property type="entry name" value="Penicillin Amidohydrolase, domain 1"/>
    <property type="match status" value="1"/>
</dbReference>
<name>A0ABW7FZX4_9BURK</name>
<feature type="signal peptide" evidence="5">
    <location>
        <begin position="1"/>
        <end position="31"/>
    </location>
</feature>
<evidence type="ECO:0000313" key="6">
    <source>
        <dbReference type="EMBL" id="MFG6449800.1"/>
    </source>
</evidence>
<dbReference type="Gene3D" id="2.30.120.10">
    <property type="match status" value="1"/>
</dbReference>
<dbReference type="Pfam" id="PF01804">
    <property type="entry name" value="Penicil_amidase"/>
    <property type="match status" value="1"/>
</dbReference>
<dbReference type="InterPro" id="IPR043146">
    <property type="entry name" value="Penicillin_amidase_N_B-knob"/>
</dbReference>
<dbReference type="SUPFAM" id="SSF56235">
    <property type="entry name" value="N-terminal nucleophile aminohydrolases (Ntn hydrolases)"/>
    <property type="match status" value="1"/>
</dbReference>
<dbReference type="InterPro" id="IPR023343">
    <property type="entry name" value="Penicillin_amidase_dom1"/>
</dbReference>
<dbReference type="GO" id="GO:0016787">
    <property type="term" value="F:hydrolase activity"/>
    <property type="evidence" value="ECO:0007669"/>
    <property type="project" value="UniProtKB-KW"/>
</dbReference>
<comment type="similarity">
    <text evidence="1">Belongs to the peptidase S45 family.</text>
</comment>
<dbReference type="InterPro" id="IPR002692">
    <property type="entry name" value="S45"/>
</dbReference>
<reference evidence="6 7" key="1">
    <citation type="submission" date="2024-08" db="EMBL/GenBank/DDBJ databases">
        <authorList>
            <person name="Lu H."/>
        </authorList>
    </citation>
    <scope>NUCLEOTIDE SEQUENCE [LARGE SCALE GENOMIC DNA]</scope>
    <source>
        <strain evidence="6 7">BYS180W</strain>
    </source>
</reference>
<evidence type="ECO:0000256" key="3">
    <source>
        <dbReference type="ARBA" id="ARBA00022801"/>
    </source>
</evidence>
<dbReference type="RefSeq" id="WP_394463367.1">
    <property type="nucleotide sequence ID" value="NZ_JBIGHZ010000006.1"/>
</dbReference>
<proteinExistence type="inferred from homology"/>
<dbReference type="PROSITE" id="PS51257">
    <property type="entry name" value="PROKAR_LIPOPROTEIN"/>
    <property type="match status" value="1"/>
</dbReference>
<evidence type="ECO:0000256" key="4">
    <source>
        <dbReference type="ARBA" id="ARBA00023145"/>
    </source>
</evidence>
<accession>A0ABW7FZX4</accession>
<dbReference type="Gene3D" id="3.60.20.10">
    <property type="entry name" value="Glutamine Phosphoribosylpyrophosphate, subunit 1, domain 1"/>
    <property type="match status" value="1"/>
</dbReference>
<protein>
    <submittedName>
        <fullName evidence="6">Penicillin acylase family protein</fullName>
        <ecNumber evidence="6">3.5.1.-</ecNumber>
    </submittedName>
</protein>
<dbReference type="PANTHER" id="PTHR34218">
    <property type="entry name" value="PEPTIDASE S45 PENICILLIN AMIDASE"/>
    <property type="match status" value="1"/>
</dbReference>